<accession>A0ABV5G3T8</accession>
<evidence type="ECO:0000313" key="2">
    <source>
        <dbReference type="EMBL" id="MFB9073602.1"/>
    </source>
</evidence>
<evidence type="ECO:0000256" key="1">
    <source>
        <dbReference type="SAM" id="MobiDB-lite"/>
    </source>
</evidence>
<proteinExistence type="predicted"/>
<evidence type="ECO:0000313" key="3">
    <source>
        <dbReference type="Proteomes" id="UP001589575"/>
    </source>
</evidence>
<comment type="caution">
    <text evidence="2">The sequence shown here is derived from an EMBL/GenBank/DDBJ whole genome shotgun (WGS) entry which is preliminary data.</text>
</comment>
<dbReference type="EMBL" id="JBHMFI010000001">
    <property type="protein sequence ID" value="MFB9073602.1"/>
    <property type="molecule type" value="Genomic_DNA"/>
</dbReference>
<organism evidence="2 3">
    <name type="scientific">Citricoccus parietis</name>
    <dbReference type="NCBI Taxonomy" id="592307"/>
    <lineage>
        <taxon>Bacteria</taxon>
        <taxon>Bacillati</taxon>
        <taxon>Actinomycetota</taxon>
        <taxon>Actinomycetes</taxon>
        <taxon>Micrococcales</taxon>
        <taxon>Micrococcaceae</taxon>
        <taxon>Citricoccus</taxon>
    </lineage>
</organism>
<dbReference type="Proteomes" id="UP001589575">
    <property type="component" value="Unassembled WGS sequence"/>
</dbReference>
<gene>
    <name evidence="2" type="ORF">ACFFX0_21340</name>
</gene>
<name>A0ABV5G3T8_9MICC</name>
<protein>
    <submittedName>
        <fullName evidence="2">Uncharacterized protein</fullName>
    </submittedName>
</protein>
<feature type="region of interest" description="Disordered" evidence="1">
    <location>
        <begin position="38"/>
        <end position="62"/>
    </location>
</feature>
<keyword evidence="3" id="KW-1185">Reference proteome</keyword>
<sequence>MPTPVTHSTTTAAWRHCHSVRRPRCPWQRCCACRAPPGPLTTTGLGSVRASDRDPCSPTTRN</sequence>
<reference evidence="2 3" key="1">
    <citation type="submission" date="2024-09" db="EMBL/GenBank/DDBJ databases">
        <authorList>
            <person name="Sun Q."/>
            <person name="Mori K."/>
        </authorList>
    </citation>
    <scope>NUCLEOTIDE SEQUENCE [LARGE SCALE GENOMIC DNA]</scope>
    <source>
        <strain evidence="2 3">CCM 7609</strain>
    </source>
</reference>